<feature type="chain" id="PRO_5007131074" description="DUF4988 domain-containing protein" evidence="1">
    <location>
        <begin position="20"/>
        <end position="600"/>
    </location>
</feature>
<dbReference type="Pfam" id="PF16378">
    <property type="entry name" value="DUF4988"/>
    <property type="match status" value="1"/>
</dbReference>
<comment type="caution">
    <text evidence="3">The sequence shown here is derived from an EMBL/GenBank/DDBJ whole genome shotgun (WGS) entry which is preliminary data.</text>
</comment>
<dbReference type="RefSeq" id="WP_060385240.1">
    <property type="nucleotide sequence ID" value="NZ_LRGC01000002.1"/>
</dbReference>
<keyword evidence="1" id="KW-0732">Signal</keyword>
<dbReference type="AlphaFoldDB" id="A0A108TBX9"/>
<feature type="domain" description="DUF4988" evidence="2">
    <location>
        <begin position="31"/>
        <end position="189"/>
    </location>
</feature>
<proteinExistence type="predicted"/>
<reference evidence="3 4" key="1">
    <citation type="journal article" date="2016" name="BMC Genomics">
        <title>Type VI secretion systems of human gut Bacteroidales segregate into three genetic architectures, two of which are contained on mobile genetic elements.</title>
        <authorList>
            <person name="Coyne M.J."/>
            <person name="Roelofs K.G."/>
            <person name="Comstock L.E."/>
        </authorList>
    </citation>
    <scope>NUCLEOTIDE SEQUENCE [LARGE SCALE GENOMIC DNA]</scope>
    <source>
        <strain evidence="3 4">CL09T03C01</strain>
    </source>
</reference>
<accession>A0A108TBX9</accession>
<gene>
    <name evidence="3" type="ORF">AA415_00626</name>
</gene>
<name>A0A108TBX9_BACSE</name>
<evidence type="ECO:0000313" key="4">
    <source>
        <dbReference type="Proteomes" id="UP000056419"/>
    </source>
</evidence>
<dbReference type="EMBL" id="LRGC01000002">
    <property type="protein sequence ID" value="KWR57170.1"/>
    <property type="molecule type" value="Genomic_DNA"/>
</dbReference>
<dbReference type="InterPro" id="IPR032149">
    <property type="entry name" value="DUF4988"/>
</dbReference>
<evidence type="ECO:0000256" key="1">
    <source>
        <dbReference type="SAM" id="SignalP"/>
    </source>
</evidence>
<organism evidence="3 4">
    <name type="scientific">Bacteroides stercoris</name>
    <dbReference type="NCBI Taxonomy" id="46506"/>
    <lineage>
        <taxon>Bacteria</taxon>
        <taxon>Pseudomonadati</taxon>
        <taxon>Bacteroidota</taxon>
        <taxon>Bacteroidia</taxon>
        <taxon>Bacteroidales</taxon>
        <taxon>Bacteroidaceae</taxon>
        <taxon>Bacteroides</taxon>
    </lineage>
</organism>
<evidence type="ECO:0000259" key="2">
    <source>
        <dbReference type="Pfam" id="PF16378"/>
    </source>
</evidence>
<dbReference type="Proteomes" id="UP000056419">
    <property type="component" value="Unassembled WGS sequence"/>
</dbReference>
<protein>
    <recommendedName>
        <fullName evidence="2">DUF4988 domain-containing protein</fullName>
    </recommendedName>
</protein>
<evidence type="ECO:0000313" key="3">
    <source>
        <dbReference type="EMBL" id="KWR57170.1"/>
    </source>
</evidence>
<dbReference type="PROSITE" id="PS51257">
    <property type="entry name" value="PROKAR_LIPOPROTEIN"/>
    <property type="match status" value="1"/>
</dbReference>
<keyword evidence="4" id="KW-1185">Reference proteome</keyword>
<dbReference type="STRING" id="46506.AA415_00626"/>
<sequence length="600" mass="63699" precursor="true">MKKSLFLLFAATFILCSCAQQSLDEIRAEQTALNARLSALEEWQKTANVQIESMQSLIAALADNDYVTGVSELPDGSGYMIAFLKNETVIIKNGRQGEKGNDGAPGIVPNIGVKENGGVYYWTLDGSYILDNYGSPLRVTGERGETGMKGDDAVAPKVRINAVSKEWEISIDKGASWTSTGVKAIGKDGVDGTDGINGASSSITVDDSGNSVIITITNTDAAGTVTCTELIELPLYRAFYIGDDQAGQANSALIITAFTTEIPFTFPAGFKESDCTAIMVQVVSDKGVGTDIRTRAAATPWSATITKPVASQGVYTSVITVHAPAGIDIGDKAMLEVTIVGTDGRITCVARALISNITATVGDYYYSDGTFSTTLDNTKTPIGVIFHTGNVAENDSKLKGKISDTSKTIIMGDEVNGIKKSAHGLVVALKDASAGISWQSVYRQTGISVSETSHICGYSNTQAMKAWNDDASNSGSLLKAYMEIAAYTSDNPTPQSSSGWYFPSVRELSTLCSGWVESGWSENGNYGGINVSGSNVNVVNEKLEALSDFEAQKVGEALYWSSSEVPDNGDNAFFVNMYLGYVSNGVKGNMLDRVRAVLAF</sequence>
<feature type="signal peptide" evidence="1">
    <location>
        <begin position="1"/>
        <end position="19"/>
    </location>
</feature>
<dbReference type="PATRIC" id="fig|46506.5.peg.671"/>